<feature type="region of interest" description="Disordered" evidence="1">
    <location>
        <begin position="18"/>
        <end position="45"/>
    </location>
</feature>
<dbReference type="EMBL" id="JAPNKA010000001">
    <property type="protein sequence ID" value="MCY1074090.1"/>
    <property type="molecule type" value="Genomic_DNA"/>
</dbReference>
<dbReference type="RefSeq" id="WP_267533072.1">
    <property type="nucleotide sequence ID" value="NZ_JAPNKA010000001.1"/>
</dbReference>
<evidence type="ECO:0000256" key="1">
    <source>
        <dbReference type="SAM" id="MobiDB-lite"/>
    </source>
</evidence>
<evidence type="ECO:0000313" key="3">
    <source>
        <dbReference type="Proteomes" id="UP001207654"/>
    </source>
</evidence>
<sequence>MKLEDLELGERRGRVKVNGKGSRRIRRMEGQLGRDGWSRGAEKGR</sequence>
<reference evidence="2 3" key="1">
    <citation type="submission" date="2022-11" db="EMBL/GenBank/DDBJ databases">
        <title>Minimal conservation of predation-associated metabolite biosynthetic gene clusters underscores biosynthetic potential of Myxococcota including descriptions for ten novel species: Archangium lansinium sp. nov., Myxococcus landrumus sp. nov., Nannocystis bai.</title>
        <authorList>
            <person name="Ahearne A."/>
            <person name="Stevens C."/>
            <person name="Phillips K."/>
        </authorList>
    </citation>
    <scope>NUCLEOTIDE SEQUENCE [LARGE SCALE GENOMIC DNA]</scope>
    <source>
        <strain evidence="2 3">MIWBW</strain>
    </source>
</reference>
<keyword evidence="3" id="KW-1185">Reference proteome</keyword>
<protein>
    <submittedName>
        <fullName evidence="2">Uncharacterized protein</fullName>
    </submittedName>
</protein>
<comment type="caution">
    <text evidence="2">The sequence shown here is derived from an EMBL/GenBank/DDBJ whole genome shotgun (WGS) entry which is preliminary data.</text>
</comment>
<organism evidence="2 3">
    <name type="scientific">Archangium lansingense</name>
    <dbReference type="NCBI Taxonomy" id="2995310"/>
    <lineage>
        <taxon>Bacteria</taxon>
        <taxon>Pseudomonadati</taxon>
        <taxon>Myxococcota</taxon>
        <taxon>Myxococcia</taxon>
        <taxon>Myxococcales</taxon>
        <taxon>Cystobacterineae</taxon>
        <taxon>Archangiaceae</taxon>
        <taxon>Archangium</taxon>
    </lineage>
</organism>
<name>A0ABT3ZXG6_9BACT</name>
<feature type="compositionally biased region" description="Basic and acidic residues" evidence="1">
    <location>
        <begin position="36"/>
        <end position="45"/>
    </location>
</feature>
<dbReference type="Proteomes" id="UP001207654">
    <property type="component" value="Unassembled WGS sequence"/>
</dbReference>
<gene>
    <name evidence="2" type="ORF">OV287_06300</name>
</gene>
<accession>A0ABT3ZXG6</accession>
<proteinExistence type="predicted"/>
<evidence type="ECO:0000313" key="2">
    <source>
        <dbReference type="EMBL" id="MCY1074090.1"/>
    </source>
</evidence>